<sequence length="54" mass="5742">MGISGLLPLLKSVQKPCSLKKFAGRTIGVDAYGWLHRGTAACAIELAQDKPTTK</sequence>
<accession>A0ABR3REG6</accession>
<dbReference type="InterPro" id="IPR006085">
    <property type="entry name" value="XPG_DNA_repair_N"/>
</dbReference>
<gene>
    <name evidence="2" type="primary">EXO1_1</name>
    <name evidence="2" type="ORF">SLS60_006242</name>
</gene>
<evidence type="ECO:0000313" key="3">
    <source>
        <dbReference type="Proteomes" id="UP001521785"/>
    </source>
</evidence>
<comment type="caution">
    <text evidence="2">The sequence shown here is derived from an EMBL/GenBank/DDBJ whole genome shotgun (WGS) entry which is preliminary data.</text>
</comment>
<dbReference type="SUPFAM" id="SSF88723">
    <property type="entry name" value="PIN domain-like"/>
    <property type="match status" value="1"/>
</dbReference>
<dbReference type="Pfam" id="PF00752">
    <property type="entry name" value="XPG_N"/>
    <property type="match status" value="1"/>
</dbReference>
<dbReference type="Proteomes" id="UP001521785">
    <property type="component" value="Unassembled WGS sequence"/>
</dbReference>
<evidence type="ECO:0000259" key="1">
    <source>
        <dbReference type="Pfam" id="PF00752"/>
    </source>
</evidence>
<proteinExistence type="predicted"/>
<feature type="domain" description="XPG N-terminal" evidence="1">
    <location>
        <begin position="1"/>
        <end position="53"/>
    </location>
</feature>
<name>A0ABR3REG6_9PLEO</name>
<keyword evidence="3" id="KW-1185">Reference proteome</keyword>
<protein>
    <submittedName>
        <fullName evidence="2">Rad2 nuclease</fullName>
    </submittedName>
</protein>
<evidence type="ECO:0000313" key="2">
    <source>
        <dbReference type="EMBL" id="KAL1602821.1"/>
    </source>
</evidence>
<dbReference type="Gene3D" id="3.40.50.1010">
    <property type="entry name" value="5'-nuclease"/>
    <property type="match status" value="1"/>
</dbReference>
<organism evidence="2 3">
    <name type="scientific">Paraconiothyrium brasiliense</name>
    <dbReference type="NCBI Taxonomy" id="300254"/>
    <lineage>
        <taxon>Eukaryota</taxon>
        <taxon>Fungi</taxon>
        <taxon>Dikarya</taxon>
        <taxon>Ascomycota</taxon>
        <taxon>Pezizomycotina</taxon>
        <taxon>Dothideomycetes</taxon>
        <taxon>Pleosporomycetidae</taxon>
        <taxon>Pleosporales</taxon>
        <taxon>Massarineae</taxon>
        <taxon>Didymosphaeriaceae</taxon>
        <taxon>Paraconiothyrium</taxon>
    </lineage>
</organism>
<dbReference type="EMBL" id="JAKJXO020000007">
    <property type="protein sequence ID" value="KAL1602821.1"/>
    <property type="molecule type" value="Genomic_DNA"/>
</dbReference>
<dbReference type="InterPro" id="IPR029060">
    <property type="entry name" value="PIN-like_dom_sf"/>
</dbReference>
<reference evidence="2 3" key="1">
    <citation type="submission" date="2024-02" db="EMBL/GenBank/DDBJ databases">
        <title>De novo assembly and annotation of 12 fungi associated with fruit tree decline syndrome in Ontario, Canada.</title>
        <authorList>
            <person name="Sulman M."/>
            <person name="Ellouze W."/>
            <person name="Ilyukhin E."/>
        </authorList>
    </citation>
    <scope>NUCLEOTIDE SEQUENCE [LARGE SCALE GENOMIC DNA]</scope>
    <source>
        <strain evidence="2 3">M42-189</strain>
    </source>
</reference>